<reference evidence="14" key="1">
    <citation type="thesis" date="2015" institute="Rutgers" country="The State University of New Jersey, 14 College Farm Rd., New Brunswick, NJ, USA">
        <title>Ammonia toxicity in bacteria and its implications for treatment of and resource recovery from highly nitrogenous organic wastes.</title>
        <authorList>
            <person name="Luther A.K."/>
        </authorList>
    </citation>
    <scope>NUCLEOTIDE SEQUENCE</scope>
    <source>
        <strain evidence="14">RT-10B</strain>
    </source>
</reference>
<keyword evidence="10" id="KW-0411">Iron-sulfur</keyword>
<dbReference type="GO" id="GO:0008987">
    <property type="term" value="F:quinolinate synthetase A activity"/>
    <property type="evidence" value="ECO:0007669"/>
    <property type="project" value="UniProtKB-UniRule"/>
</dbReference>
<evidence type="ECO:0000256" key="12">
    <source>
        <dbReference type="ARBA" id="ARBA00073059"/>
    </source>
</evidence>
<evidence type="ECO:0000313" key="15">
    <source>
        <dbReference type="Proteomes" id="UP000241434"/>
    </source>
</evidence>
<comment type="cofactor">
    <cofactor evidence="1">
        <name>[4Fe-4S] cluster</name>
        <dbReference type="ChEBI" id="CHEBI:49883"/>
    </cofactor>
</comment>
<dbReference type="Proteomes" id="UP000241434">
    <property type="component" value="Unassembled WGS sequence"/>
</dbReference>
<evidence type="ECO:0000256" key="4">
    <source>
        <dbReference type="ARBA" id="ARBA00012669"/>
    </source>
</evidence>
<dbReference type="AlphaFoldDB" id="A0A2P7Q2X6"/>
<evidence type="ECO:0000256" key="1">
    <source>
        <dbReference type="ARBA" id="ARBA00001966"/>
    </source>
</evidence>
<keyword evidence="7" id="KW-0808">Transferase</keyword>
<comment type="catalytic activity">
    <reaction evidence="11">
        <text>iminosuccinate + dihydroxyacetone phosphate = quinolinate + phosphate + 2 H2O + H(+)</text>
        <dbReference type="Rhea" id="RHEA:25888"/>
        <dbReference type="ChEBI" id="CHEBI:15377"/>
        <dbReference type="ChEBI" id="CHEBI:15378"/>
        <dbReference type="ChEBI" id="CHEBI:29959"/>
        <dbReference type="ChEBI" id="CHEBI:43474"/>
        <dbReference type="ChEBI" id="CHEBI:57642"/>
        <dbReference type="ChEBI" id="CHEBI:77875"/>
        <dbReference type="EC" id="2.5.1.72"/>
    </reaction>
    <physiologicalReaction direction="left-to-right" evidence="11">
        <dbReference type="Rhea" id="RHEA:25889"/>
    </physiologicalReaction>
</comment>
<dbReference type="SUPFAM" id="SSF142754">
    <property type="entry name" value="NadA-like"/>
    <property type="match status" value="1"/>
</dbReference>
<comment type="pathway">
    <text evidence="3">Cofactor biosynthesis; NAD(+) biosynthesis; quinolinate from iminoaspartate: step 1/1.</text>
</comment>
<keyword evidence="6" id="KW-0662">Pyridine nucleotide biosynthesis</keyword>
<organism evidence="14 15">
    <name type="scientific">Peptostreptococcus russellii</name>
    <dbReference type="NCBI Taxonomy" id="215200"/>
    <lineage>
        <taxon>Bacteria</taxon>
        <taxon>Bacillati</taxon>
        <taxon>Bacillota</taxon>
        <taxon>Clostridia</taxon>
        <taxon>Peptostreptococcales</taxon>
        <taxon>Peptostreptococcaceae</taxon>
        <taxon>Peptostreptococcus</taxon>
    </lineage>
</organism>
<keyword evidence="8" id="KW-0479">Metal-binding</keyword>
<evidence type="ECO:0000256" key="3">
    <source>
        <dbReference type="ARBA" id="ARBA00005065"/>
    </source>
</evidence>
<proteinExistence type="predicted"/>
<evidence type="ECO:0000256" key="11">
    <source>
        <dbReference type="ARBA" id="ARBA00050125"/>
    </source>
</evidence>
<dbReference type="PANTHER" id="PTHR30573">
    <property type="entry name" value="QUINOLINATE SYNTHETASE A"/>
    <property type="match status" value="1"/>
</dbReference>
<keyword evidence="9" id="KW-0408">Iron</keyword>
<dbReference type="EC" id="2.5.1.72" evidence="4 13"/>
<protein>
    <recommendedName>
        <fullName evidence="12 13">Quinolinate synthase</fullName>
        <ecNumber evidence="4 13">2.5.1.72</ecNumber>
    </recommendedName>
</protein>
<accession>A0A2P7Q2X6</accession>
<comment type="caution">
    <text evidence="14">The sequence shown here is derived from an EMBL/GenBank/DDBJ whole genome shotgun (WGS) entry which is preliminary data.</text>
</comment>
<dbReference type="EMBL" id="JYGE01000001">
    <property type="protein sequence ID" value="PSJ32321.1"/>
    <property type="molecule type" value="Genomic_DNA"/>
</dbReference>
<evidence type="ECO:0000256" key="13">
    <source>
        <dbReference type="NCBIfam" id="TIGR00550"/>
    </source>
</evidence>
<gene>
    <name evidence="14" type="ORF">UF10_00725</name>
</gene>
<dbReference type="PANTHER" id="PTHR30573:SF0">
    <property type="entry name" value="QUINOLINATE SYNTHASE, CHLOROPLASTIC"/>
    <property type="match status" value="1"/>
</dbReference>
<name>A0A2P7Q2X6_9FIRM</name>
<evidence type="ECO:0000313" key="14">
    <source>
        <dbReference type="EMBL" id="PSJ32321.1"/>
    </source>
</evidence>
<dbReference type="FunFam" id="3.40.50.10800:FF:000001">
    <property type="entry name" value="Quinolinate synthase A"/>
    <property type="match status" value="1"/>
</dbReference>
<evidence type="ECO:0000256" key="2">
    <source>
        <dbReference type="ARBA" id="ARBA00003791"/>
    </source>
</evidence>
<evidence type="ECO:0000256" key="7">
    <source>
        <dbReference type="ARBA" id="ARBA00022679"/>
    </source>
</evidence>
<keyword evidence="5" id="KW-0004">4Fe-4S</keyword>
<evidence type="ECO:0000256" key="6">
    <source>
        <dbReference type="ARBA" id="ARBA00022642"/>
    </source>
</evidence>
<evidence type="ECO:0000256" key="5">
    <source>
        <dbReference type="ARBA" id="ARBA00022485"/>
    </source>
</evidence>
<dbReference type="RefSeq" id="WP_170062415.1">
    <property type="nucleotide sequence ID" value="NZ_JYGE01000001.1"/>
</dbReference>
<dbReference type="GO" id="GO:0046872">
    <property type="term" value="F:metal ion binding"/>
    <property type="evidence" value="ECO:0007669"/>
    <property type="project" value="UniProtKB-KW"/>
</dbReference>
<dbReference type="InterPro" id="IPR036094">
    <property type="entry name" value="NadA_sf"/>
</dbReference>
<dbReference type="GO" id="GO:0034628">
    <property type="term" value="P:'de novo' NAD+ biosynthetic process from L-aspartate"/>
    <property type="evidence" value="ECO:0007669"/>
    <property type="project" value="TreeGrafter"/>
</dbReference>
<dbReference type="GO" id="GO:0051539">
    <property type="term" value="F:4 iron, 4 sulfur cluster binding"/>
    <property type="evidence" value="ECO:0007669"/>
    <property type="project" value="UniProtKB-KW"/>
</dbReference>
<dbReference type="Pfam" id="PF02445">
    <property type="entry name" value="NadA"/>
    <property type="match status" value="1"/>
</dbReference>
<dbReference type="GO" id="GO:0005829">
    <property type="term" value="C:cytosol"/>
    <property type="evidence" value="ECO:0007669"/>
    <property type="project" value="TreeGrafter"/>
</dbReference>
<sequence length="302" mass="33876">MEKNTIKILNQLKEKEDAVILAHYYVDSEIQEIADYIGDSFFLAQLASKLENKTIVMAGVYFMGESIKILNPDKNVLLVDKTADCPMAHMITKEKIEAMRNKYDDLAVVCYINSTANIKALSDVCVTSSNALKIVENLEEKNIFFIPDGNLARYVAKSVQSKNVIANDGYCPVHNNIDVNELKELKSKFPKAKVLAHPECHSDILSLADFIGSTKGIIKMAKEDDCQEFIIATEKGISYMLEKECPNKNFHFIDSMICHDMKLNSVSKIIDALKSKATEVIVDKSIVDKAKIPLNRMLEMGQ</sequence>
<comment type="function">
    <text evidence="2">Catalyzes the condensation of iminoaspartate with dihydroxyacetone phosphate to form quinolinate.</text>
</comment>
<dbReference type="NCBIfam" id="TIGR00550">
    <property type="entry name" value="nadA"/>
    <property type="match status" value="1"/>
</dbReference>
<evidence type="ECO:0000256" key="8">
    <source>
        <dbReference type="ARBA" id="ARBA00022723"/>
    </source>
</evidence>
<dbReference type="NCBIfam" id="NF006878">
    <property type="entry name" value="PRK09375.1-2"/>
    <property type="match status" value="1"/>
</dbReference>
<keyword evidence="15" id="KW-1185">Reference proteome</keyword>
<dbReference type="InterPro" id="IPR003473">
    <property type="entry name" value="NadA"/>
</dbReference>
<dbReference type="UniPathway" id="UPA00253">
    <property type="reaction ID" value="UER00327"/>
</dbReference>
<dbReference type="Gene3D" id="3.40.50.10800">
    <property type="entry name" value="NadA-like"/>
    <property type="match status" value="3"/>
</dbReference>
<evidence type="ECO:0000256" key="9">
    <source>
        <dbReference type="ARBA" id="ARBA00023004"/>
    </source>
</evidence>
<evidence type="ECO:0000256" key="10">
    <source>
        <dbReference type="ARBA" id="ARBA00023014"/>
    </source>
</evidence>